<accession>A0A4Z1FQF3</accession>
<evidence type="ECO:0000256" key="1">
    <source>
        <dbReference type="SAM" id="MobiDB-lite"/>
    </source>
</evidence>
<feature type="compositionally biased region" description="Polar residues" evidence="1">
    <location>
        <begin position="47"/>
        <end position="57"/>
    </location>
</feature>
<feature type="compositionally biased region" description="Basic residues" evidence="1">
    <location>
        <begin position="247"/>
        <end position="259"/>
    </location>
</feature>
<organism evidence="2 3">
    <name type="scientific">Botrytis paeoniae</name>
    <dbReference type="NCBI Taxonomy" id="278948"/>
    <lineage>
        <taxon>Eukaryota</taxon>
        <taxon>Fungi</taxon>
        <taxon>Dikarya</taxon>
        <taxon>Ascomycota</taxon>
        <taxon>Pezizomycotina</taxon>
        <taxon>Leotiomycetes</taxon>
        <taxon>Helotiales</taxon>
        <taxon>Sclerotiniaceae</taxon>
        <taxon>Botrytis</taxon>
    </lineage>
</organism>
<feature type="region of interest" description="Disordered" evidence="1">
    <location>
        <begin position="47"/>
        <end position="71"/>
    </location>
</feature>
<evidence type="ECO:0000313" key="2">
    <source>
        <dbReference type="EMBL" id="TGO23877.1"/>
    </source>
</evidence>
<evidence type="ECO:0000313" key="3">
    <source>
        <dbReference type="Proteomes" id="UP000297910"/>
    </source>
</evidence>
<proteinExistence type="predicted"/>
<dbReference type="Proteomes" id="UP000297910">
    <property type="component" value="Unassembled WGS sequence"/>
</dbReference>
<feature type="compositionally biased region" description="Basic and acidic residues" evidence="1">
    <location>
        <begin position="223"/>
        <end position="246"/>
    </location>
</feature>
<dbReference type="AlphaFoldDB" id="A0A4Z1FQF3"/>
<feature type="region of interest" description="Disordered" evidence="1">
    <location>
        <begin position="223"/>
        <end position="284"/>
    </location>
</feature>
<protein>
    <submittedName>
        <fullName evidence="2">Uncharacterized protein</fullName>
    </submittedName>
</protein>
<comment type="caution">
    <text evidence="2">The sequence shown here is derived from an EMBL/GenBank/DDBJ whole genome shotgun (WGS) entry which is preliminary data.</text>
</comment>
<sequence length="284" mass="32528">MATYDNAPIDRYLNDSESPFAGLLSSTCRLPRQFANEAYDASTCSTISQDSTSTVSPHSEKDESVFSMQSRGSYTTATSRQSIQSNPVAGWNLPIPQISQINTTIVLPCEFISTNCGVTFHPDDFDNWLAHSLTHFKNLPPPSKCFCLFCDKEFEDANDSRSSWRDRMMHSRDHFLDGKTNIRPDFSVIEYMWKNNLMDEADYILAGQYTERPSVPSLVRKGFETPESKLKQERESKVPCDLQKEERHRKRSGHAHKGKERQSSTFSRKHMPVSIEHPEYTRIL</sequence>
<dbReference type="EMBL" id="PQXI01000118">
    <property type="protein sequence ID" value="TGO23877.1"/>
    <property type="molecule type" value="Genomic_DNA"/>
</dbReference>
<name>A0A4Z1FQF3_9HELO</name>
<reference evidence="2 3" key="1">
    <citation type="submission" date="2017-12" db="EMBL/GenBank/DDBJ databases">
        <title>Comparative genomics of Botrytis spp.</title>
        <authorList>
            <person name="Valero-Jimenez C.A."/>
            <person name="Tapia P."/>
            <person name="Veloso J."/>
            <person name="Silva-Moreno E."/>
            <person name="Staats M."/>
            <person name="Valdes J.H."/>
            <person name="Van Kan J.A.L."/>
        </authorList>
    </citation>
    <scope>NUCLEOTIDE SEQUENCE [LARGE SCALE GENOMIC DNA]</scope>
    <source>
        <strain evidence="2 3">Bp0003</strain>
    </source>
</reference>
<keyword evidence="3" id="KW-1185">Reference proteome</keyword>
<gene>
    <name evidence="2" type="ORF">BPAE_0118g00040</name>
</gene>